<accession>A0A1I6H0P0</accession>
<dbReference type="InterPro" id="IPR000917">
    <property type="entry name" value="Sulfatase_N"/>
</dbReference>
<keyword evidence="3" id="KW-1185">Reference proteome</keyword>
<name>A0A1I6H0P0_9EURY</name>
<dbReference type="AlphaFoldDB" id="A0A1I6H0P0"/>
<sequence>MVNVCIVVLDAVRAANLSCYGHSRPTTPNIDSVADESVVFERAISPAPVTLDSTASLFTGLYPGDHRAGQRGTLDVDVPHLPELLADAGHETGAVTTNPFVTPGFGFDQGVDRFDAVEHRFERGMNVRKFFNEHKHLPSHRRYLSFLRASLDRNFLSHVGNGLQFRFELFGADDDNGATETTRAATRFFDDASEPWFLYAHYSEAHMKDVRHLYKLPRADRYRFVDEDRVDDVGVQQHPDGEYPADSMDVHERLYDGSIRYLDRHVGRLVDDLKERGEWDDTLFAITADHGECLGEYGAMGHGHLYEPGVRVPLVVKPPAEMDEDPGRRDGRVNTLGLYATVAELVGADADHAQVPSVFADHEHVLTQDYSGSWSWSRYGDDTAGQHALYVDDLKLIRQGESVELYDTTEEEFEAGPPLSDHPRREELVETMDAYLDSFDESTESIDRIDVDESASQRLEDLGYL</sequence>
<feature type="domain" description="Sulfatase N-terminal" evidence="1">
    <location>
        <begin position="3"/>
        <end position="347"/>
    </location>
</feature>
<evidence type="ECO:0000313" key="3">
    <source>
        <dbReference type="Proteomes" id="UP000198531"/>
    </source>
</evidence>
<evidence type="ECO:0000313" key="2">
    <source>
        <dbReference type="EMBL" id="SFR48009.1"/>
    </source>
</evidence>
<dbReference type="Proteomes" id="UP000198531">
    <property type="component" value="Unassembled WGS sequence"/>
</dbReference>
<dbReference type="Pfam" id="PF00884">
    <property type="entry name" value="Sulfatase"/>
    <property type="match status" value="1"/>
</dbReference>
<dbReference type="PANTHER" id="PTHR43751">
    <property type="entry name" value="SULFATASE"/>
    <property type="match status" value="1"/>
</dbReference>
<dbReference type="PANTHER" id="PTHR43751:SF3">
    <property type="entry name" value="SULFATASE N-TERMINAL DOMAIN-CONTAINING PROTEIN"/>
    <property type="match status" value="1"/>
</dbReference>
<organism evidence="2 3">
    <name type="scientific">Halogeometricum rufum</name>
    <dbReference type="NCBI Taxonomy" id="553469"/>
    <lineage>
        <taxon>Archaea</taxon>
        <taxon>Methanobacteriati</taxon>
        <taxon>Methanobacteriota</taxon>
        <taxon>Stenosarchaea group</taxon>
        <taxon>Halobacteria</taxon>
        <taxon>Halobacteriales</taxon>
        <taxon>Haloferacaceae</taxon>
        <taxon>Halogeometricum</taxon>
    </lineage>
</organism>
<evidence type="ECO:0000259" key="1">
    <source>
        <dbReference type="Pfam" id="PF00884"/>
    </source>
</evidence>
<dbReference type="CDD" id="cd16148">
    <property type="entry name" value="sulfatase_like"/>
    <property type="match status" value="1"/>
</dbReference>
<dbReference type="RefSeq" id="WP_089806851.1">
    <property type="nucleotide sequence ID" value="NZ_FOYT01000001.1"/>
</dbReference>
<proteinExistence type="predicted"/>
<dbReference type="EMBL" id="FOYT01000001">
    <property type="protein sequence ID" value="SFR48009.1"/>
    <property type="molecule type" value="Genomic_DNA"/>
</dbReference>
<dbReference type="OrthoDB" id="3164at2157"/>
<dbReference type="InterPro" id="IPR017850">
    <property type="entry name" value="Alkaline_phosphatase_core_sf"/>
</dbReference>
<gene>
    <name evidence="2" type="ORF">SAMN04487947_1936</name>
</gene>
<dbReference type="InterPro" id="IPR052701">
    <property type="entry name" value="GAG_Ulvan_Degrading_Sulfatases"/>
</dbReference>
<dbReference type="STRING" id="553469.SAMN04487947_1936"/>
<dbReference type="Gene3D" id="3.40.720.10">
    <property type="entry name" value="Alkaline Phosphatase, subunit A"/>
    <property type="match status" value="1"/>
</dbReference>
<reference evidence="3" key="1">
    <citation type="submission" date="2016-10" db="EMBL/GenBank/DDBJ databases">
        <authorList>
            <person name="Varghese N."/>
            <person name="Submissions S."/>
        </authorList>
    </citation>
    <scope>NUCLEOTIDE SEQUENCE [LARGE SCALE GENOMIC DNA]</scope>
    <source>
        <strain evidence="3">CGMCC 1.7736</strain>
    </source>
</reference>
<protein>
    <submittedName>
        <fullName evidence="2">Arylsulfatase A</fullName>
    </submittedName>
</protein>
<dbReference type="SUPFAM" id="SSF53649">
    <property type="entry name" value="Alkaline phosphatase-like"/>
    <property type="match status" value="1"/>
</dbReference>